<feature type="chain" id="PRO_5016402609" description="YfdX protein" evidence="2">
    <location>
        <begin position="33"/>
        <end position="325"/>
    </location>
</feature>
<dbReference type="AlphaFoldDB" id="A0A2Z5G5Q8"/>
<keyword evidence="2" id="KW-0732">Signal</keyword>
<sequence length="325" mass="35080">MRQTIYIYGHTIALFLTSCLILIAGCSSRPTAANTMQVKPQTQAQTSSQPNLDQQRQSAEKQVRPEVEKERQSAKDQADQSLDQDAIAAIDQTRSAIDAIAANNKSDALAAIEAATGKINILLARNAAAALTPVASEVQVVDAAPVDEQAIQTLNRGLAAAVKAKDYPTARFILYSLTSEIRVRIYNLPLATYPTALKDAARLLDQGQNDQASEVLLTALNTLAIIERITPIPVVLGRAAIAAAQEQSQKDKNAAQTLLTTATNQLQRCQDLGYAADALEYAALKTDIAQLEKDLKGNGDTASLFSKLKDDLSPLFNRQSNQERH</sequence>
<dbReference type="KEGG" id="abas:ACPOL_5292"/>
<accession>A0A2Z5G5Q8</accession>
<gene>
    <name evidence="3" type="ORF">ACPOL_5292</name>
</gene>
<evidence type="ECO:0000313" key="4">
    <source>
        <dbReference type="Proteomes" id="UP000253606"/>
    </source>
</evidence>
<dbReference type="RefSeq" id="WP_114209298.1">
    <property type="nucleotide sequence ID" value="NZ_CP030840.1"/>
</dbReference>
<proteinExistence type="predicted"/>
<dbReference type="Pfam" id="PF10938">
    <property type="entry name" value="YfdX"/>
    <property type="match status" value="1"/>
</dbReference>
<dbReference type="InterPro" id="IPR021236">
    <property type="entry name" value="Uncharacterised_YfdX"/>
</dbReference>
<reference evidence="3 4" key="1">
    <citation type="journal article" date="2018" name="Front. Microbiol.">
        <title>Hydrolytic Capabilities as a Key to Environmental Success: Chitinolytic and Cellulolytic Acidobacteria From Acidic Sub-arctic Soils and Boreal Peatlands.</title>
        <authorList>
            <person name="Belova S.E."/>
            <person name="Ravin N.V."/>
            <person name="Pankratov T.A."/>
            <person name="Rakitin A.L."/>
            <person name="Ivanova A.A."/>
            <person name="Beletsky A.V."/>
            <person name="Mardanov A.V."/>
            <person name="Sinninghe Damste J.S."/>
            <person name="Dedysh S.N."/>
        </authorList>
    </citation>
    <scope>NUCLEOTIDE SEQUENCE [LARGE SCALE GENOMIC DNA]</scope>
    <source>
        <strain evidence="3 4">SBC82</strain>
    </source>
</reference>
<feature type="region of interest" description="Disordered" evidence="1">
    <location>
        <begin position="35"/>
        <end position="82"/>
    </location>
</feature>
<name>A0A2Z5G5Q8_9BACT</name>
<feature type="compositionally biased region" description="Polar residues" evidence="1">
    <location>
        <begin position="35"/>
        <end position="57"/>
    </location>
</feature>
<feature type="compositionally biased region" description="Basic and acidic residues" evidence="1">
    <location>
        <begin position="58"/>
        <end position="78"/>
    </location>
</feature>
<keyword evidence="4" id="KW-1185">Reference proteome</keyword>
<protein>
    <recommendedName>
        <fullName evidence="5">YfdX protein</fullName>
    </recommendedName>
</protein>
<dbReference type="EMBL" id="CP030840">
    <property type="protein sequence ID" value="AXC14542.1"/>
    <property type="molecule type" value="Genomic_DNA"/>
</dbReference>
<dbReference type="Proteomes" id="UP000253606">
    <property type="component" value="Chromosome"/>
</dbReference>
<dbReference type="PROSITE" id="PS51257">
    <property type="entry name" value="PROKAR_LIPOPROTEIN"/>
    <property type="match status" value="1"/>
</dbReference>
<organism evidence="3 4">
    <name type="scientific">Acidisarcina polymorpha</name>
    <dbReference type="NCBI Taxonomy" id="2211140"/>
    <lineage>
        <taxon>Bacteria</taxon>
        <taxon>Pseudomonadati</taxon>
        <taxon>Acidobacteriota</taxon>
        <taxon>Terriglobia</taxon>
        <taxon>Terriglobales</taxon>
        <taxon>Acidobacteriaceae</taxon>
        <taxon>Acidisarcina</taxon>
    </lineage>
</organism>
<evidence type="ECO:0000313" key="3">
    <source>
        <dbReference type="EMBL" id="AXC14542.1"/>
    </source>
</evidence>
<evidence type="ECO:0000256" key="2">
    <source>
        <dbReference type="SAM" id="SignalP"/>
    </source>
</evidence>
<feature type="signal peptide" evidence="2">
    <location>
        <begin position="1"/>
        <end position="32"/>
    </location>
</feature>
<evidence type="ECO:0000256" key="1">
    <source>
        <dbReference type="SAM" id="MobiDB-lite"/>
    </source>
</evidence>
<dbReference type="OrthoDB" id="1233024at2"/>
<evidence type="ECO:0008006" key="5">
    <source>
        <dbReference type="Google" id="ProtNLM"/>
    </source>
</evidence>